<reference evidence="3 4" key="1">
    <citation type="submission" date="2017-05" db="EMBL/GenBank/DDBJ databases">
        <authorList>
            <person name="Varghese N."/>
            <person name="Submissions S."/>
        </authorList>
    </citation>
    <scope>NUCLEOTIDE SEQUENCE [LARGE SCALE GENOMIC DNA]</scope>
    <source>
        <strain evidence="3 4">DSM 19036</strain>
    </source>
</reference>
<accession>A0A521F4B6</accession>
<keyword evidence="4" id="KW-1185">Reference proteome</keyword>
<name>A0A521F4B6_9SPHI</name>
<keyword evidence="1" id="KW-1133">Transmembrane helix</keyword>
<evidence type="ECO:0000256" key="1">
    <source>
        <dbReference type="SAM" id="Phobius"/>
    </source>
</evidence>
<dbReference type="EMBL" id="FXTN01000010">
    <property type="protein sequence ID" value="SMO90876.1"/>
    <property type="molecule type" value="Genomic_DNA"/>
</dbReference>
<feature type="transmembrane region" description="Helical" evidence="1">
    <location>
        <begin position="35"/>
        <end position="51"/>
    </location>
</feature>
<sequence length="317" mass="35297">MKLNRVMWGVILLFVGLVLLLENFNVIEFYWRNVWSFWPVFLIISGVNILFNRNKSQVGNMICLGVLVVMLCVVFYKGQQPPANKFWMGDNFTKDLDIDIDDDKEGTADKLSFAQPLLLADSAKKTVLNISGGGTSFKLSGESDSLIQADVERRSGNFILQRESSDSVTTLTFKMKNKQNKWSLGDGGNDVDLRLNKKPEWNINMNMGAGEVNLDMSDYKMRSFRFDGGAASIDLKVGTLVPVTDVTVKTGVADVKINIPEGSGCRIKTKTGLSAKDFTGFIKIDNGNYETANYKTSAKKIFINLDGGLSNFEVNRY</sequence>
<organism evidence="3 4">
    <name type="scientific">Pedobacter westerhofensis</name>
    <dbReference type="NCBI Taxonomy" id="425512"/>
    <lineage>
        <taxon>Bacteria</taxon>
        <taxon>Pseudomonadati</taxon>
        <taxon>Bacteroidota</taxon>
        <taxon>Sphingobacteriia</taxon>
        <taxon>Sphingobacteriales</taxon>
        <taxon>Sphingobacteriaceae</taxon>
        <taxon>Pedobacter</taxon>
    </lineage>
</organism>
<dbReference type="RefSeq" id="WP_142529817.1">
    <property type="nucleotide sequence ID" value="NZ_CBCSJO010000010.1"/>
</dbReference>
<keyword evidence="1" id="KW-0472">Membrane</keyword>
<gene>
    <name evidence="3" type="ORF">SAMN06265348_110100</name>
</gene>
<evidence type="ECO:0000313" key="4">
    <source>
        <dbReference type="Proteomes" id="UP000320300"/>
    </source>
</evidence>
<evidence type="ECO:0000313" key="3">
    <source>
        <dbReference type="EMBL" id="SMO90876.1"/>
    </source>
</evidence>
<dbReference type="Pfam" id="PF22570">
    <property type="entry name" value="LiaF-TM"/>
    <property type="match status" value="1"/>
</dbReference>
<evidence type="ECO:0000259" key="2">
    <source>
        <dbReference type="Pfam" id="PF22570"/>
    </source>
</evidence>
<dbReference type="InterPro" id="IPR054331">
    <property type="entry name" value="LiaF_TM"/>
</dbReference>
<dbReference type="OrthoDB" id="941984at2"/>
<feature type="transmembrane region" description="Helical" evidence="1">
    <location>
        <begin position="58"/>
        <end position="76"/>
    </location>
</feature>
<keyword evidence="1" id="KW-0812">Transmembrane</keyword>
<protein>
    <recommendedName>
        <fullName evidence="2">LiaF transmembrane domain-containing protein</fullName>
    </recommendedName>
</protein>
<feature type="domain" description="LiaF transmembrane" evidence="2">
    <location>
        <begin position="7"/>
        <end position="72"/>
    </location>
</feature>
<proteinExistence type="predicted"/>
<dbReference type="AlphaFoldDB" id="A0A521F4B6"/>
<dbReference type="Proteomes" id="UP000320300">
    <property type="component" value="Unassembled WGS sequence"/>
</dbReference>